<dbReference type="PRINTS" id="PR00344">
    <property type="entry name" value="BCTRLSENSOR"/>
</dbReference>
<dbReference type="PROSITE" id="PS50109">
    <property type="entry name" value="HIS_KIN"/>
    <property type="match status" value="1"/>
</dbReference>
<dbReference type="GO" id="GO:0005524">
    <property type="term" value="F:ATP binding"/>
    <property type="evidence" value="ECO:0007669"/>
    <property type="project" value="UniProtKB-KW"/>
</dbReference>
<dbReference type="GO" id="GO:0007234">
    <property type="term" value="P:osmosensory signaling via phosphorelay pathway"/>
    <property type="evidence" value="ECO:0007669"/>
    <property type="project" value="TreeGrafter"/>
</dbReference>
<dbReference type="CDD" id="cd00082">
    <property type="entry name" value="HisKA"/>
    <property type="match status" value="1"/>
</dbReference>
<dbReference type="InterPro" id="IPR036890">
    <property type="entry name" value="HATPase_C_sf"/>
</dbReference>
<dbReference type="GO" id="GO:0030295">
    <property type="term" value="F:protein kinase activator activity"/>
    <property type="evidence" value="ECO:0007669"/>
    <property type="project" value="TreeGrafter"/>
</dbReference>
<keyword evidence="4" id="KW-0808">Transferase</keyword>
<evidence type="ECO:0000256" key="4">
    <source>
        <dbReference type="ARBA" id="ARBA00022679"/>
    </source>
</evidence>
<dbReference type="CDD" id="cd00075">
    <property type="entry name" value="HATPase"/>
    <property type="match status" value="1"/>
</dbReference>
<feature type="domain" description="Histidine kinase" evidence="10">
    <location>
        <begin position="83"/>
        <end position="304"/>
    </location>
</feature>
<organism evidence="11">
    <name type="scientific">hydrothermal vent metagenome</name>
    <dbReference type="NCBI Taxonomy" id="652676"/>
    <lineage>
        <taxon>unclassified sequences</taxon>
        <taxon>metagenomes</taxon>
        <taxon>ecological metagenomes</taxon>
    </lineage>
</organism>
<evidence type="ECO:0000256" key="1">
    <source>
        <dbReference type="ARBA" id="ARBA00000085"/>
    </source>
</evidence>
<dbReference type="SUPFAM" id="SSF55874">
    <property type="entry name" value="ATPase domain of HSP90 chaperone/DNA topoisomerase II/histidine kinase"/>
    <property type="match status" value="1"/>
</dbReference>
<keyword evidence="9" id="KW-0472">Membrane</keyword>
<dbReference type="InterPro" id="IPR036097">
    <property type="entry name" value="HisK_dim/P_sf"/>
</dbReference>
<evidence type="ECO:0000256" key="3">
    <source>
        <dbReference type="ARBA" id="ARBA00022553"/>
    </source>
</evidence>
<dbReference type="GO" id="GO:0000156">
    <property type="term" value="F:phosphorelay response regulator activity"/>
    <property type="evidence" value="ECO:0007669"/>
    <property type="project" value="TreeGrafter"/>
</dbReference>
<dbReference type="PANTHER" id="PTHR42878:SF7">
    <property type="entry name" value="SENSOR HISTIDINE KINASE GLRK"/>
    <property type="match status" value="1"/>
</dbReference>
<gene>
    <name evidence="11" type="ORF">MNBD_PLANCTO02-1765</name>
</gene>
<dbReference type="Pfam" id="PF00512">
    <property type="entry name" value="HisKA"/>
    <property type="match status" value="1"/>
</dbReference>
<keyword evidence="6" id="KW-0418">Kinase</keyword>
<dbReference type="GO" id="GO:0000155">
    <property type="term" value="F:phosphorelay sensor kinase activity"/>
    <property type="evidence" value="ECO:0007669"/>
    <property type="project" value="InterPro"/>
</dbReference>
<protein>
    <recommendedName>
        <fullName evidence="2">histidine kinase</fullName>
        <ecNumber evidence="2">2.7.13.3</ecNumber>
    </recommendedName>
</protein>
<dbReference type="Gene3D" id="3.30.565.10">
    <property type="entry name" value="Histidine kinase-like ATPase, C-terminal domain"/>
    <property type="match status" value="1"/>
</dbReference>
<keyword evidence="9" id="KW-1133">Transmembrane helix</keyword>
<name>A0A3B1D3F4_9ZZZZ</name>
<comment type="catalytic activity">
    <reaction evidence="1">
        <text>ATP + protein L-histidine = ADP + protein N-phospho-L-histidine.</text>
        <dbReference type="EC" id="2.7.13.3"/>
    </reaction>
</comment>
<evidence type="ECO:0000259" key="10">
    <source>
        <dbReference type="PROSITE" id="PS50109"/>
    </source>
</evidence>
<proteinExistence type="predicted"/>
<dbReference type="EMBL" id="UOGL01000117">
    <property type="protein sequence ID" value="VAX37386.1"/>
    <property type="molecule type" value="Genomic_DNA"/>
</dbReference>
<evidence type="ECO:0000256" key="6">
    <source>
        <dbReference type="ARBA" id="ARBA00022777"/>
    </source>
</evidence>
<keyword evidence="5" id="KW-0547">Nucleotide-binding</keyword>
<evidence type="ECO:0000256" key="7">
    <source>
        <dbReference type="ARBA" id="ARBA00022840"/>
    </source>
</evidence>
<dbReference type="InterPro" id="IPR004358">
    <property type="entry name" value="Sig_transdc_His_kin-like_C"/>
</dbReference>
<dbReference type="InterPro" id="IPR050351">
    <property type="entry name" value="BphY/WalK/GraS-like"/>
</dbReference>
<feature type="transmembrane region" description="Helical" evidence="9">
    <location>
        <begin position="42"/>
        <end position="66"/>
    </location>
</feature>
<evidence type="ECO:0000256" key="8">
    <source>
        <dbReference type="ARBA" id="ARBA00023012"/>
    </source>
</evidence>
<evidence type="ECO:0000313" key="11">
    <source>
        <dbReference type="EMBL" id="VAX37386.1"/>
    </source>
</evidence>
<keyword evidence="9" id="KW-0812">Transmembrane</keyword>
<keyword evidence="3" id="KW-0597">Phosphoprotein</keyword>
<keyword evidence="8" id="KW-0902">Two-component regulatory system</keyword>
<evidence type="ECO:0000256" key="2">
    <source>
        <dbReference type="ARBA" id="ARBA00012438"/>
    </source>
</evidence>
<dbReference type="Gene3D" id="1.10.287.130">
    <property type="match status" value="1"/>
</dbReference>
<evidence type="ECO:0000256" key="9">
    <source>
        <dbReference type="SAM" id="Phobius"/>
    </source>
</evidence>
<sequence>MPVLFRKHRWVINWPITLSAILMLLTVALMVCWIVLLAHFKFWTALTIGTIVFSLILIGLSVYLVLTIKQVRINQMQANFVDSVTHELKTPLASIRLYLETLQMRDVDAEQRNEFYSVMGRELVRLDHLINQLLEVGRLDAIGQHMASEDVSLEPLLRKIARTTCDYQRCDFHRVISFDLQPAIVHARPIILEMIFGNLLDNAVKYAAAEPLVHITMSVRTIREEEKVVIQIQDNGEGIPVDIRDKIFRIFYRAGSELKRKTKGTGLGLYIVRSLVHFMEGEVRVVDSPTQTGSLFEVELPGRSEPCES</sequence>
<dbReference type="FunFam" id="1.10.287.130:FF:000001">
    <property type="entry name" value="Two-component sensor histidine kinase"/>
    <property type="match status" value="1"/>
</dbReference>
<keyword evidence="7" id="KW-0067">ATP-binding</keyword>
<dbReference type="SMART" id="SM00388">
    <property type="entry name" value="HisKA"/>
    <property type="match status" value="1"/>
</dbReference>
<evidence type="ECO:0000256" key="5">
    <source>
        <dbReference type="ARBA" id="ARBA00022741"/>
    </source>
</evidence>
<dbReference type="EC" id="2.7.13.3" evidence="2"/>
<dbReference type="Pfam" id="PF02518">
    <property type="entry name" value="HATPase_c"/>
    <property type="match status" value="1"/>
</dbReference>
<dbReference type="SUPFAM" id="SSF47384">
    <property type="entry name" value="Homodimeric domain of signal transducing histidine kinase"/>
    <property type="match status" value="1"/>
</dbReference>
<dbReference type="AlphaFoldDB" id="A0A3B1D3F4"/>
<dbReference type="InterPro" id="IPR003594">
    <property type="entry name" value="HATPase_dom"/>
</dbReference>
<reference evidence="11" key="1">
    <citation type="submission" date="2018-06" db="EMBL/GenBank/DDBJ databases">
        <authorList>
            <person name="Zhirakovskaya E."/>
        </authorList>
    </citation>
    <scope>NUCLEOTIDE SEQUENCE</scope>
</reference>
<feature type="transmembrane region" description="Helical" evidence="9">
    <location>
        <begin position="12"/>
        <end position="36"/>
    </location>
</feature>
<accession>A0A3B1D3F4</accession>
<dbReference type="InterPro" id="IPR005467">
    <property type="entry name" value="His_kinase_dom"/>
</dbReference>
<dbReference type="InterPro" id="IPR003661">
    <property type="entry name" value="HisK_dim/P_dom"/>
</dbReference>
<dbReference type="SMART" id="SM00387">
    <property type="entry name" value="HATPase_c"/>
    <property type="match status" value="1"/>
</dbReference>
<dbReference type="PANTHER" id="PTHR42878">
    <property type="entry name" value="TWO-COMPONENT HISTIDINE KINASE"/>
    <property type="match status" value="1"/>
</dbReference>